<evidence type="ECO:0000259" key="3">
    <source>
        <dbReference type="Pfam" id="PF07992"/>
    </source>
</evidence>
<evidence type="ECO:0000313" key="4">
    <source>
        <dbReference type="EMBL" id="XBY62021.1"/>
    </source>
</evidence>
<dbReference type="SUPFAM" id="SSF51905">
    <property type="entry name" value="FAD/NAD(P)-binding domain"/>
    <property type="match status" value="1"/>
</dbReference>
<evidence type="ECO:0000256" key="2">
    <source>
        <dbReference type="ARBA" id="ARBA00023002"/>
    </source>
</evidence>
<dbReference type="GO" id="GO:0016491">
    <property type="term" value="F:oxidoreductase activity"/>
    <property type="evidence" value="ECO:0007669"/>
    <property type="project" value="UniProtKB-KW"/>
</dbReference>
<dbReference type="AlphaFoldDB" id="A0AAU7XYV4"/>
<keyword evidence="1" id="KW-0285">Flavoprotein</keyword>
<protein>
    <submittedName>
        <fullName evidence="4">NAD(P)/FAD-dependent oxidoreductase</fullName>
    </submittedName>
</protein>
<dbReference type="PANTHER" id="PTHR48105">
    <property type="entry name" value="THIOREDOXIN REDUCTASE 1-RELATED-RELATED"/>
    <property type="match status" value="1"/>
</dbReference>
<feature type="domain" description="FAD/NAD(P)-binding" evidence="3">
    <location>
        <begin position="3"/>
        <end position="280"/>
    </location>
</feature>
<dbReference type="RefSeq" id="WP_350446445.1">
    <property type="nucleotide sequence ID" value="NZ_CP158373.1"/>
</dbReference>
<accession>A0AAU7XYV4</accession>
<organism evidence="4">
    <name type="scientific">Pseudomonas solani</name>
    <dbReference type="NCBI Taxonomy" id="2731552"/>
    <lineage>
        <taxon>Bacteria</taxon>
        <taxon>Pseudomonadati</taxon>
        <taxon>Pseudomonadota</taxon>
        <taxon>Gammaproteobacteria</taxon>
        <taxon>Pseudomonadales</taxon>
        <taxon>Pseudomonadaceae</taxon>
        <taxon>Pseudomonas</taxon>
    </lineage>
</organism>
<name>A0AAU7XYV4_9PSED</name>
<dbReference type="PRINTS" id="PR00469">
    <property type="entry name" value="PNDRDTASEII"/>
</dbReference>
<dbReference type="InterPro" id="IPR023753">
    <property type="entry name" value="FAD/NAD-binding_dom"/>
</dbReference>
<proteinExistence type="predicted"/>
<dbReference type="Pfam" id="PF07992">
    <property type="entry name" value="Pyr_redox_2"/>
    <property type="match status" value="1"/>
</dbReference>
<reference evidence="4" key="1">
    <citation type="submission" date="2023-08" db="EMBL/GenBank/DDBJ databases">
        <title>Increased levels of nutrients transform a symbiont into a lethal pathobiont.</title>
        <authorList>
            <person name="Lachnit T."/>
            <person name="Ulrich L."/>
            <person name="Willmer F.M."/>
            <person name="Hasenbein T."/>
            <person name="Steiner L.X."/>
            <person name="Wolters M."/>
            <person name="Herbst E.M."/>
            <person name="Deines P."/>
        </authorList>
    </citation>
    <scope>NUCLEOTIDE SEQUENCE</scope>
    <source>
        <strain evidence="4">T3</strain>
    </source>
</reference>
<dbReference type="PRINTS" id="PR00368">
    <property type="entry name" value="FADPNR"/>
</dbReference>
<dbReference type="InterPro" id="IPR050097">
    <property type="entry name" value="Ferredoxin-NADP_redctase_2"/>
</dbReference>
<dbReference type="EMBL" id="CP158373">
    <property type="protein sequence ID" value="XBY62021.1"/>
    <property type="molecule type" value="Genomic_DNA"/>
</dbReference>
<evidence type="ECO:0000256" key="1">
    <source>
        <dbReference type="ARBA" id="ARBA00022630"/>
    </source>
</evidence>
<dbReference type="Gene3D" id="3.50.50.60">
    <property type="entry name" value="FAD/NAD(P)-binding domain"/>
    <property type="match status" value="2"/>
</dbReference>
<gene>
    <name evidence="4" type="ORF">ABS648_18880</name>
</gene>
<dbReference type="InterPro" id="IPR036188">
    <property type="entry name" value="FAD/NAD-bd_sf"/>
</dbReference>
<keyword evidence="2" id="KW-0560">Oxidoreductase</keyword>
<sequence>MQYDVIIIGGSYAGLSAAMPLARARRRILVVDEGLRRNRFAAHSHGFLTQDGNAPGAIASQAREQVMAYETVEWLTGKAVAVALTARGFRVEIEGEEPREARRLIFAGGVVDQLPEIPGLAERWGSRVFHCPYCHGYELQQGRIGVIATSVMSMHLALLLPDWGSTTLFLNEAFEPDTEQLAKLAARGVTLEREPVRGIEGELDLVLRDGRVISLDGLFVPTRIDVASSLPESLGCEFDEGFYGRIIRTDAMKATSVRGVYACGDAARMGGSVPLAVGDGTLAGAAAHQSLIFDSH</sequence>